<accession>A0AA40C9I2</accession>
<evidence type="ECO:0000313" key="2">
    <source>
        <dbReference type="Proteomes" id="UP001174934"/>
    </source>
</evidence>
<dbReference type="EMBL" id="JAULSR010000002">
    <property type="protein sequence ID" value="KAK0629569.1"/>
    <property type="molecule type" value="Genomic_DNA"/>
</dbReference>
<reference evidence="1" key="1">
    <citation type="submission" date="2023-06" db="EMBL/GenBank/DDBJ databases">
        <title>Genome-scale phylogeny and comparative genomics of the fungal order Sordariales.</title>
        <authorList>
            <consortium name="Lawrence Berkeley National Laboratory"/>
            <person name="Hensen N."/>
            <person name="Bonometti L."/>
            <person name="Westerberg I."/>
            <person name="Brannstrom I.O."/>
            <person name="Guillou S."/>
            <person name="Cros-Aarteil S."/>
            <person name="Calhoun S."/>
            <person name="Haridas S."/>
            <person name="Kuo A."/>
            <person name="Mondo S."/>
            <person name="Pangilinan J."/>
            <person name="Riley R."/>
            <person name="LaButti K."/>
            <person name="Andreopoulos B."/>
            <person name="Lipzen A."/>
            <person name="Chen C."/>
            <person name="Yanf M."/>
            <person name="Daum C."/>
            <person name="Ng V."/>
            <person name="Clum A."/>
            <person name="Steindorff A."/>
            <person name="Ohm R."/>
            <person name="Martin F."/>
            <person name="Silar P."/>
            <person name="Natvig D."/>
            <person name="Lalanne C."/>
            <person name="Gautier V."/>
            <person name="Ament-velasquez S.L."/>
            <person name="Kruys A."/>
            <person name="Hutchinson M.I."/>
            <person name="Powell A.J."/>
            <person name="Barry K."/>
            <person name="Miller A.N."/>
            <person name="Grigoriev I.V."/>
            <person name="Debuchy R."/>
            <person name="Gladieux P."/>
            <person name="Thoren M.H."/>
            <person name="Johannesson H."/>
        </authorList>
    </citation>
    <scope>NUCLEOTIDE SEQUENCE</scope>
    <source>
        <strain evidence="1">SMH3391-2</strain>
    </source>
</reference>
<name>A0AA40C9I2_9PEZI</name>
<comment type="caution">
    <text evidence="1">The sequence shown here is derived from an EMBL/GenBank/DDBJ whole genome shotgun (WGS) entry which is preliminary data.</text>
</comment>
<organism evidence="1 2">
    <name type="scientific">Bombardia bombarda</name>
    <dbReference type="NCBI Taxonomy" id="252184"/>
    <lineage>
        <taxon>Eukaryota</taxon>
        <taxon>Fungi</taxon>
        <taxon>Dikarya</taxon>
        <taxon>Ascomycota</taxon>
        <taxon>Pezizomycotina</taxon>
        <taxon>Sordariomycetes</taxon>
        <taxon>Sordariomycetidae</taxon>
        <taxon>Sordariales</taxon>
        <taxon>Lasiosphaeriaceae</taxon>
        <taxon>Bombardia</taxon>
    </lineage>
</organism>
<sequence length="119" mass="12511">MRGRLIALLIASPSSTPPEKLGSTLDLRGHASAMHIPPTPGKMGTRRQLYLVRPRGTSPAGTRYDASAPSPSLTSGFFTGTSLEALHATRPLRLAPGTLVLANVYGVRPPLDPSSLLCP</sequence>
<proteinExistence type="predicted"/>
<dbReference type="AlphaFoldDB" id="A0AA40C9I2"/>
<dbReference type="Proteomes" id="UP001174934">
    <property type="component" value="Unassembled WGS sequence"/>
</dbReference>
<gene>
    <name evidence="1" type="ORF">B0T17DRAFT_506109</name>
</gene>
<protein>
    <submittedName>
        <fullName evidence="1">Uncharacterized protein</fullName>
    </submittedName>
</protein>
<evidence type="ECO:0000313" key="1">
    <source>
        <dbReference type="EMBL" id="KAK0629569.1"/>
    </source>
</evidence>
<keyword evidence="2" id="KW-1185">Reference proteome</keyword>